<protein>
    <recommendedName>
        <fullName evidence="1">UspA domain-containing protein</fullName>
    </recommendedName>
</protein>
<dbReference type="Proteomes" id="UP000282007">
    <property type="component" value="Chromosome"/>
</dbReference>
<dbReference type="RefSeq" id="WP_121921029.1">
    <property type="nucleotide sequence ID" value="NZ_CP034145.1"/>
</dbReference>
<accession>A0A3G8QXL4</accession>
<name>A0A3G8QXL4_9EURY</name>
<reference evidence="2 3" key="1">
    <citation type="submission" date="2018-07" db="EMBL/GenBank/DDBJ databases">
        <title>Genome sequences of Haloplanus aerogenes JCM 16430T.</title>
        <authorList>
            <person name="Kim Y.B."/>
            <person name="Roh S.W."/>
        </authorList>
    </citation>
    <scope>NUCLEOTIDE SEQUENCE [LARGE SCALE GENOMIC DNA]</scope>
    <source>
        <strain evidence="2 3">JCM 16430</strain>
    </source>
</reference>
<dbReference type="SUPFAM" id="SSF52402">
    <property type="entry name" value="Adenine nucleotide alpha hydrolases-like"/>
    <property type="match status" value="1"/>
</dbReference>
<dbReference type="AlphaFoldDB" id="A0A3G8QXL4"/>
<proteinExistence type="predicted"/>
<dbReference type="GeneID" id="80090982"/>
<sequence>MFQRVLLPTDGSEASSIAAEAAVSLADRFDAELHVIQLVLVPR</sequence>
<evidence type="ECO:0000313" key="2">
    <source>
        <dbReference type="EMBL" id="AZH27156.1"/>
    </source>
</evidence>
<organism evidence="2 3">
    <name type="scientific">Haloplanus aerogenes</name>
    <dbReference type="NCBI Taxonomy" id="660522"/>
    <lineage>
        <taxon>Archaea</taxon>
        <taxon>Methanobacteriati</taxon>
        <taxon>Methanobacteriota</taxon>
        <taxon>Stenosarchaea group</taxon>
        <taxon>Halobacteria</taxon>
        <taxon>Halobacteriales</taxon>
        <taxon>Haloferacaceae</taxon>
        <taxon>Haloplanus</taxon>
    </lineage>
</organism>
<gene>
    <name evidence="2" type="ORF">DU502_05355</name>
</gene>
<dbReference type="KEGG" id="haer:DU502_05355"/>
<dbReference type="Gene3D" id="3.40.50.620">
    <property type="entry name" value="HUPs"/>
    <property type="match status" value="1"/>
</dbReference>
<dbReference type="InterPro" id="IPR014729">
    <property type="entry name" value="Rossmann-like_a/b/a_fold"/>
</dbReference>
<dbReference type="EMBL" id="CP034145">
    <property type="protein sequence ID" value="AZH27156.1"/>
    <property type="molecule type" value="Genomic_DNA"/>
</dbReference>
<evidence type="ECO:0000259" key="1">
    <source>
        <dbReference type="Pfam" id="PF00582"/>
    </source>
</evidence>
<keyword evidence="3" id="KW-1185">Reference proteome</keyword>
<evidence type="ECO:0000313" key="3">
    <source>
        <dbReference type="Proteomes" id="UP000282007"/>
    </source>
</evidence>
<feature type="domain" description="UspA" evidence="1">
    <location>
        <begin position="1"/>
        <end position="39"/>
    </location>
</feature>
<dbReference type="Pfam" id="PF00582">
    <property type="entry name" value="Usp"/>
    <property type="match status" value="1"/>
</dbReference>
<dbReference type="InterPro" id="IPR006016">
    <property type="entry name" value="UspA"/>
</dbReference>